<comment type="caution">
    <text evidence="3">The sequence shown here is derived from an EMBL/GenBank/DDBJ whole genome shotgun (WGS) entry which is preliminary data.</text>
</comment>
<accession>A0ABT5STX9</accession>
<feature type="region of interest" description="Disordered" evidence="1">
    <location>
        <begin position="93"/>
        <end position="135"/>
    </location>
</feature>
<dbReference type="RefSeq" id="WP_274200827.1">
    <property type="nucleotide sequence ID" value="NZ_JAQZAO010000005.1"/>
</dbReference>
<evidence type="ECO:0008006" key="5">
    <source>
        <dbReference type="Google" id="ProtNLM"/>
    </source>
</evidence>
<reference evidence="3 4" key="1">
    <citation type="submission" date="2023-02" db="EMBL/GenBank/DDBJ databases">
        <title>Genome sequencing required for Actinomycetospora new species description.</title>
        <authorList>
            <person name="Saimee Y."/>
            <person name="Duangmal K."/>
        </authorList>
    </citation>
    <scope>NUCLEOTIDE SEQUENCE [LARGE SCALE GENOMIC DNA]</scope>
    <source>
        <strain evidence="3 4">DW7H6</strain>
    </source>
</reference>
<keyword evidence="2" id="KW-0472">Membrane</keyword>
<feature type="transmembrane region" description="Helical" evidence="2">
    <location>
        <begin position="58"/>
        <end position="79"/>
    </location>
</feature>
<keyword evidence="2" id="KW-0812">Transmembrane</keyword>
<dbReference type="EMBL" id="JAQZAO010000005">
    <property type="protein sequence ID" value="MDD7966307.1"/>
    <property type="molecule type" value="Genomic_DNA"/>
</dbReference>
<keyword evidence="2" id="KW-1133">Transmembrane helix</keyword>
<protein>
    <recommendedName>
        <fullName evidence="5">DNA-binding transcriptional regulator of glucitol operon</fullName>
    </recommendedName>
</protein>
<evidence type="ECO:0000256" key="2">
    <source>
        <dbReference type="SAM" id="Phobius"/>
    </source>
</evidence>
<proteinExistence type="predicted"/>
<organism evidence="3 4">
    <name type="scientific">Actinomycetospora lemnae</name>
    <dbReference type="NCBI Taxonomy" id="3019891"/>
    <lineage>
        <taxon>Bacteria</taxon>
        <taxon>Bacillati</taxon>
        <taxon>Actinomycetota</taxon>
        <taxon>Actinomycetes</taxon>
        <taxon>Pseudonocardiales</taxon>
        <taxon>Pseudonocardiaceae</taxon>
        <taxon>Actinomycetospora</taxon>
    </lineage>
</organism>
<dbReference type="Proteomes" id="UP001300763">
    <property type="component" value="Unassembled WGS sequence"/>
</dbReference>
<keyword evidence="4" id="KW-1185">Reference proteome</keyword>
<gene>
    <name evidence="3" type="ORF">PGB27_13255</name>
</gene>
<evidence type="ECO:0000313" key="4">
    <source>
        <dbReference type="Proteomes" id="UP001300763"/>
    </source>
</evidence>
<evidence type="ECO:0000256" key="1">
    <source>
        <dbReference type="SAM" id="MobiDB-lite"/>
    </source>
</evidence>
<name>A0ABT5STX9_9PSEU</name>
<feature type="transmembrane region" description="Helical" evidence="2">
    <location>
        <begin position="26"/>
        <end position="46"/>
    </location>
</feature>
<evidence type="ECO:0000313" key="3">
    <source>
        <dbReference type="EMBL" id="MDD7966307.1"/>
    </source>
</evidence>
<sequence length="163" mass="17800">MRQLRGLPADVGNLDGVLRLLATPRWIGWTLFALAAVLVCGAMAWWQVVRAESPGGSLLNAGYAFQWPLFGLFFAALWWRMLRAEARALDEVQAQRRVRDAPTPVRAAPAHSPFGPRPAGVRPGGMDAGTGDAPAPERARWNAMYAALAAGEERRETPEERPS</sequence>